<dbReference type="OrthoDB" id="1419882at2"/>
<proteinExistence type="predicted"/>
<evidence type="ECO:0000313" key="4">
    <source>
        <dbReference type="EMBL" id="SHJ08444.1"/>
    </source>
</evidence>
<accession>A0A1M6GER0</accession>
<feature type="repeat" description="TPR" evidence="3">
    <location>
        <begin position="391"/>
        <end position="424"/>
    </location>
</feature>
<dbReference type="Proteomes" id="UP000184488">
    <property type="component" value="Unassembled WGS sequence"/>
</dbReference>
<name>A0A1M6GER0_9FLAO</name>
<dbReference type="SMART" id="SM00028">
    <property type="entry name" value="TPR"/>
    <property type="match status" value="4"/>
</dbReference>
<dbReference type="STRING" id="415425.SAMN05444363_2576"/>
<evidence type="ECO:0000256" key="2">
    <source>
        <dbReference type="ARBA" id="ARBA00022803"/>
    </source>
</evidence>
<keyword evidence="5" id="KW-1185">Reference proteome</keyword>
<dbReference type="Gene3D" id="1.25.40.10">
    <property type="entry name" value="Tetratricopeptide repeat domain"/>
    <property type="match status" value="2"/>
</dbReference>
<dbReference type="PANTHER" id="PTHR45586:SF1">
    <property type="entry name" value="LIPOPOLYSACCHARIDE ASSEMBLY PROTEIN B"/>
    <property type="match status" value="1"/>
</dbReference>
<dbReference type="InterPro" id="IPR019734">
    <property type="entry name" value="TPR_rpt"/>
</dbReference>
<keyword evidence="2 3" id="KW-0802">TPR repeat</keyword>
<dbReference type="EMBL" id="FQZI01000005">
    <property type="protein sequence ID" value="SHJ08444.1"/>
    <property type="molecule type" value="Genomic_DNA"/>
</dbReference>
<dbReference type="InterPro" id="IPR011990">
    <property type="entry name" value="TPR-like_helical_dom_sf"/>
</dbReference>
<dbReference type="InterPro" id="IPR013105">
    <property type="entry name" value="TPR_2"/>
</dbReference>
<dbReference type="InterPro" id="IPR051012">
    <property type="entry name" value="CellSynth/LPSAsmb/PSIAsmb"/>
</dbReference>
<dbReference type="SUPFAM" id="SSF48452">
    <property type="entry name" value="TPR-like"/>
    <property type="match status" value="2"/>
</dbReference>
<organism evidence="4 5">
    <name type="scientific">Flavobacterium terrae</name>
    <dbReference type="NCBI Taxonomy" id="415425"/>
    <lineage>
        <taxon>Bacteria</taxon>
        <taxon>Pseudomonadati</taxon>
        <taxon>Bacteroidota</taxon>
        <taxon>Flavobacteriia</taxon>
        <taxon>Flavobacteriales</taxon>
        <taxon>Flavobacteriaceae</taxon>
        <taxon>Flavobacterium</taxon>
    </lineage>
</organism>
<dbReference type="AlphaFoldDB" id="A0A1M6GER0"/>
<keyword evidence="1" id="KW-0677">Repeat</keyword>
<protein>
    <submittedName>
        <fullName evidence="4">Tetratricopeptide repeat-containing protein</fullName>
    </submittedName>
</protein>
<sequence>MLNKLLLTIFILIFNQNLFSQTYTFKKKFNSDDRIEFLGLTKEIFEINKNISYNVGNYDTAQFEQIKPVQYNDDYLKKIQTELAKDSLNAITLSNFANYYSNTGNGSLAKIYFTKSLKNWSLKAKTKKDSAFYYSFKGILEMNLEKENAIEDIEKALEINPKDSIALNFYPIFLIQKKEFSKAKKVCSTALEDPKNENPEIAYLFFSLGVIFENMEKVFDESKKIENRKKSYTELFDYKSIENASALHQKNQRILYLKKMMDILGLTVKMLTFETTPDNNVIRDYDKFEIKKINQLKLDFQELLIKKKINPYSANKSLAMLYFFTNENEKAIEHAKKAITIFPDSKRTSYFNSDEVYELLQTLYLTKKDDINFEKTLKEKIEKTSKHQKSINDYTNMAYLYLYKNDFEEAENWCNKAREIDPDNFKALSLLAHLKLMKNGLESGIGQFYLGQSSKQIKDESDNFNLSIQAATYMILYGNNANAKSAYDNIEACKKLVPKKTGFCDELINSYIQINP</sequence>
<dbReference type="Pfam" id="PF07719">
    <property type="entry name" value="TPR_2"/>
    <property type="match status" value="1"/>
</dbReference>
<dbReference type="Pfam" id="PF13181">
    <property type="entry name" value="TPR_8"/>
    <property type="match status" value="2"/>
</dbReference>
<dbReference type="PROSITE" id="PS50005">
    <property type="entry name" value="TPR"/>
    <property type="match status" value="2"/>
</dbReference>
<feature type="repeat" description="TPR" evidence="3">
    <location>
        <begin position="312"/>
        <end position="345"/>
    </location>
</feature>
<evidence type="ECO:0000313" key="5">
    <source>
        <dbReference type="Proteomes" id="UP000184488"/>
    </source>
</evidence>
<evidence type="ECO:0000256" key="1">
    <source>
        <dbReference type="ARBA" id="ARBA00022737"/>
    </source>
</evidence>
<evidence type="ECO:0000256" key="3">
    <source>
        <dbReference type="PROSITE-ProRule" id="PRU00339"/>
    </source>
</evidence>
<gene>
    <name evidence="4" type="ORF">SAMN05444363_2576</name>
</gene>
<reference evidence="5" key="1">
    <citation type="submission" date="2016-11" db="EMBL/GenBank/DDBJ databases">
        <authorList>
            <person name="Varghese N."/>
            <person name="Submissions S."/>
        </authorList>
    </citation>
    <scope>NUCLEOTIDE SEQUENCE [LARGE SCALE GENOMIC DNA]</scope>
    <source>
        <strain evidence="5">DSM 18829</strain>
    </source>
</reference>
<dbReference type="PANTHER" id="PTHR45586">
    <property type="entry name" value="TPR REPEAT-CONTAINING PROTEIN PA4667"/>
    <property type="match status" value="1"/>
</dbReference>
<dbReference type="RefSeq" id="WP_073311906.1">
    <property type="nucleotide sequence ID" value="NZ_FQZI01000005.1"/>
</dbReference>